<organism evidence="1 2">
    <name type="scientific">Plasmodium vivax</name>
    <name type="common">malaria parasite P. vivax</name>
    <dbReference type="NCBI Taxonomy" id="5855"/>
    <lineage>
        <taxon>Eukaryota</taxon>
        <taxon>Sar</taxon>
        <taxon>Alveolata</taxon>
        <taxon>Apicomplexa</taxon>
        <taxon>Aconoidasida</taxon>
        <taxon>Haemosporida</taxon>
        <taxon>Plasmodiidae</taxon>
        <taxon>Plasmodium</taxon>
        <taxon>Plasmodium (Plasmodium)</taxon>
    </lineage>
</organism>
<evidence type="ECO:0000313" key="2">
    <source>
        <dbReference type="Proteomes" id="UP000305196"/>
    </source>
</evidence>
<dbReference type="AlphaFoldDB" id="A0A1G4E8Z7"/>
<dbReference type="InterPro" id="IPR008780">
    <property type="entry name" value="Plasmodium_Vir"/>
</dbReference>
<gene>
    <name evidence="1" type="ORF">PVC01_000054500</name>
</gene>
<protein>
    <submittedName>
        <fullName evidence="1">VIR protein</fullName>
    </submittedName>
</protein>
<name>A0A1G4E8Z7_PLAVI</name>
<dbReference type="EMBL" id="FLYI01000122">
    <property type="protein sequence ID" value="SCA81854.1"/>
    <property type="molecule type" value="Genomic_DNA"/>
</dbReference>
<dbReference type="Proteomes" id="UP000305196">
    <property type="component" value="Unassembled WGS sequence"/>
</dbReference>
<dbReference type="VEuPathDB" id="PlasmoDB:PVP01_0737800"/>
<dbReference type="Pfam" id="PF05795">
    <property type="entry name" value="Plasmodium_Vir"/>
    <property type="match status" value="1"/>
</dbReference>
<dbReference type="VEuPathDB" id="PlasmoDB:PVPAM_010007000"/>
<evidence type="ECO:0000313" key="1">
    <source>
        <dbReference type="EMBL" id="SCA81854.1"/>
    </source>
</evidence>
<reference evidence="1 2" key="1">
    <citation type="submission" date="2016-07" db="EMBL/GenBank/DDBJ databases">
        <authorList>
            <consortium name="Pathogen Informatics"/>
        </authorList>
    </citation>
    <scope>NUCLEOTIDE SEQUENCE [LARGE SCALE GENOMIC DNA]</scope>
</reference>
<sequence>MSHHRTIKDLDNLTSKFHYDYFDNEKRDCVNVQFHSSIKTDLEQYRTSFKDISDKLIKGLCFIYNKKKDNPNQFDKEWSSYLYYWLGHNIFQNLSDKTLFPKIIDMIYYELNSNFTYDVFKPIYKDINEGTFNTYKLLFDYSKDHENINLSTSYGYTTCDEHYKKVMIEYINTYRDAHKNCTENNEKNYDCKYFEKLFSKDLYAKLSTFTCTERPYENAFLEVPINKDRELDKGVLVTPARLANLHRTSVPKYHLDLEGSGYPRSYPHPYSNQGLADQHTLDGNSILPVEETTKGGSSKSIAGSVVPVLGVSSISLLLYKVTPVGGYINRLLGRNRNVYNNIEYMDAFNPYSDGMVPGDRRMNISYHRL</sequence>
<accession>A0A1G4E8Z7</accession>
<dbReference type="VEuPathDB" id="PlasmoDB:PVW1_100060000"/>
<dbReference type="VEuPathDB" id="PlasmoDB:PVX_064690"/>
<proteinExistence type="predicted"/>